<gene>
    <name evidence="2" type="ORF">XNOV1_A006046</name>
</gene>
<evidence type="ECO:0000313" key="2">
    <source>
        <dbReference type="EMBL" id="CAJ1052140.1"/>
    </source>
</evidence>
<keyword evidence="1" id="KW-0812">Transmembrane</keyword>
<feature type="transmembrane region" description="Helical" evidence="1">
    <location>
        <begin position="7"/>
        <end position="28"/>
    </location>
</feature>
<dbReference type="AlphaFoldDB" id="A0AAV1ETX3"/>
<evidence type="ECO:0000256" key="1">
    <source>
        <dbReference type="SAM" id="Phobius"/>
    </source>
</evidence>
<keyword evidence="3" id="KW-1185">Reference proteome</keyword>
<dbReference type="Proteomes" id="UP001178508">
    <property type="component" value="Chromosome 3"/>
</dbReference>
<dbReference type="EMBL" id="OY660866">
    <property type="protein sequence ID" value="CAJ1052140.1"/>
    <property type="molecule type" value="Genomic_DNA"/>
</dbReference>
<reference evidence="2" key="1">
    <citation type="submission" date="2023-08" db="EMBL/GenBank/DDBJ databases">
        <authorList>
            <person name="Alioto T."/>
            <person name="Alioto T."/>
            <person name="Gomez Garrido J."/>
        </authorList>
    </citation>
    <scope>NUCLEOTIDE SEQUENCE</scope>
</reference>
<keyword evidence="1" id="KW-1133">Transmembrane helix</keyword>
<sequence>MTRTVLIKLLILVIVAFIICLPEFFTWYRASKVNFLCLPYQPCVQEIQTKRQANGKTGKTEIRADKCNPLPEKWEQGCQHENQGNAGDLRTGGEDVEKSWFMCETDMDMSELRSNTSQSGGTVYFEVSVGLQLGKEEASLNLTLFGYSNLSTLHLQPPVEEEKEEEEQGDNNDGQLKAFYCCLPVPPESRSSNQSHCLLSLSSRTVQNVTAKEEVPWKRTLRGEWQSVLRVLWLALLCVVLLAVITTVTGQIYWKRRSDKKQKRQPVGCSFTAQQLNETETQTDDAIPKGTVIHPYGPRSWSGLSPIQEVDNHDDVETLLDGNVDNCYSVNLHHRGHPSSSSLTEEQPW</sequence>
<feature type="transmembrane region" description="Helical" evidence="1">
    <location>
        <begin position="231"/>
        <end position="254"/>
    </location>
</feature>
<evidence type="ECO:0000313" key="3">
    <source>
        <dbReference type="Proteomes" id="UP001178508"/>
    </source>
</evidence>
<protein>
    <submittedName>
        <fullName evidence="2">Uncharacterized protein LOC109989961</fullName>
    </submittedName>
</protein>
<organism evidence="2 3">
    <name type="scientific">Xyrichtys novacula</name>
    <name type="common">Pearly razorfish</name>
    <name type="synonym">Hemipteronotus novacula</name>
    <dbReference type="NCBI Taxonomy" id="13765"/>
    <lineage>
        <taxon>Eukaryota</taxon>
        <taxon>Metazoa</taxon>
        <taxon>Chordata</taxon>
        <taxon>Craniata</taxon>
        <taxon>Vertebrata</taxon>
        <taxon>Euteleostomi</taxon>
        <taxon>Actinopterygii</taxon>
        <taxon>Neopterygii</taxon>
        <taxon>Teleostei</taxon>
        <taxon>Neoteleostei</taxon>
        <taxon>Acanthomorphata</taxon>
        <taxon>Eupercaria</taxon>
        <taxon>Labriformes</taxon>
        <taxon>Labridae</taxon>
        <taxon>Xyrichtys</taxon>
    </lineage>
</organism>
<keyword evidence="1" id="KW-0472">Membrane</keyword>
<accession>A0AAV1ETX3</accession>
<name>A0AAV1ETX3_XYRNO</name>
<proteinExistence type="predicted"/>